<dbReference type="GO" id="GO:0005886">
    <property type="term" value="C:plasma membrane"/>
    <property type="evidence" value="ECO:0007669"/>
    <property type="project" value="UniProtKB-SubCell"/>
</dbReference>
<comment type="subcellular location">
    <subcellularLocation>
        <location evidence="1">Cell membrane</location>
        <topology evidence="1">Multi-pass membrane protein</topology>
    </subcellularLocation>
</comment>
<accession>A0AA46TI47</accession>
<dbReference type="KEGG" id="sgrg:L0C25_01505"/>
<evidence type="ECO:0000313" key="7">
    <source>
        <dbReference type="EMBL" id="UYM05782.1"/>
    </source>
</evidence>
<reference evidence="7" key="1">
    <citation type="submission" date="2022-01" db="EMBL/GenBank/DDBJ databases">
        <title>Nocardioidaceae gen. sp. A5X3R13.</title>
        <authorList>
            <person name="Lopez Marin M.A."/>
            <person name="Uhlik O."/>
        </authorList>
    </citation>
    <scope>NUCLEOTIDE SEQUENCE</scope>
    <source>
        <strain evidence="7">A5X3R13</strain>
    </source>
</reference>
<keyword evidence="2" id="KW-1003">Cell membrane</keyword>
<feature type="transmembrane region" description="Helical" evidence="6">
    <location>
        <begin position="145"/>
        <end position="175"/>
    </location>
</feature>
<dbReference type="PANTHER" id="PTHR30086">
    <property type="entry name" value="ARGININE EXPORTER PROTEIN ARGO"/>
    <property type="match status" value="1"/>
</dbReference>
<dbReference type="EMBL" id="CP094970">
    <property type="protein sequence ID" value="UYM05782.1"/>
    <property type="molecule type" value="Genomic_DNA"/>
</dbReference>
<evidence type="ECO:0000256" key="6">
    <source>
        <dbReference type="SAM" id="Phobius"/>
    </source>
</evidence>
<dbReference type="AlphaFoldDB" id="A0AA46TI47"/>
<dbReference type="RefSeq" id="WP_271634607.1">
    <property type="nucleotide sequence ID" value="NZ_CP094970.1"/>
</dbReference>
<feature type="transmembrane region" description="Helical" evidence="6">
    <location>
        <begin position="41"/>
        <end position="66"/>
    </location>
</feature>
<protein>
    <submittedName>
        <fullName evidence="7">LysE family translocator</fullName>
    </submittedName>
</protein>
<feature type="transmembrane region" description="Helical" evidence="6">
    <location>
        <begin position="72"/>
        <end position="92"/>
    </location>
</feature>
<evidence type="ECO:0000256" key="2">
    <source>
        <dbReference type="ARBA" id="ARBA00022475"/>
    </source>
</evidence>
<dbReference type="Pfam" id="PF01810">
    <property type="entry name" value="LysE"/>
    <property type="match status" value="1"/>
</dbReference>
<organism evidence="7 8">
    <name type="scientific">Solicola gregarius</name>
    <dbReference type="NCBI Taxonomy" id="2908642"/>
    <lineage>
        <taxon>Bacteria</taxon>
        <taxon>Bacillati</taxon>
        <taxon>Actinomycetota</taxon>
        <taxon>Actinomycetes</taxon>
        <taxon>Propionibacteriales</taxon>
        <taxon>Nocardioidaceae</taxon>
        <taxon>Solicola</taxon>
    </lineage>
</organism>
<keyword evidence="8" id="KW-1185">Reference proteome</keyword>
<dbReference type="InterPro" id="IPR001123">
    <property type="entry name" value="LeuE-type"/>
</dbReference>
<evidence type="ECO:0000256" key="3">
    <source>
        <dbReference type="ARBA" id="ARBA00022692"/>
    </source>
</evidence>
<dbReference type="GO" id="GO:0015171">
    <property type="term" value="F:amino acid transmembrane transporter activity"/>
    <property type="evidence" value="ECO:0007669"/>
    <property type="project" value="TreeGrafter"/>
</dbReference>
<keyword evidence="5 6" id="KW-0472">Membrane</keyword>
<proteinExistence type="predicted"/>
<dbReference type="PIRSF" id="PIRSF006324">
    <property type="entry name" value="LeuE"/>
    <property type="match status" value="1"/>
</dbReference>
<sequence>MVTFASVVGVAIIAFGMVITPGPNMMYLVSRSISQGRTAGLISLAGVVTGFALYVIATTAGLSVLFSTVPALFIVVKVAGALYLLYLAVGIVRGGRPVFRAGEARDHSRRRLYVMGLTTCLLNPKIALIYAALLPQFVDPDRGSVPLQIVVLGLVQITVAALVNAGWVLAAAAASGVLQRSRTADRVSRWVAGTLLGGFAVRLGLSQPAQ</sequence>
<keyword evidence="3 6" id="KW-0812">Transmembrane</keyword>
<feature type="transmembrane region" description="Helical" evidence="6">
    <location>
        <begin position="6"/>
        <end position="29"/>
    </location>
</feature>
<name>A0AA46TI47_9ACTN</name>
<dbReference type="PANTHER" id="PTHR30086:SF20">
    <property type="entry name" value="ARGININE EXPORTER PROTEIN ARGO-RELATED"/>
    <property type="match status" value="1"/>
</dbReference>
<keyword evidence="4 6" id="KW-1133">Transmembrane helix</keyword>
<gene>
    <name evidence="7" type="ORF">L0C25_01505</name>
</gene>
<evidence type="ECO:0000313" key="8">
    <source>
        <dbReference type="Proteomes" id="UP001164390"/>
    </source>
</evidence>
<evidence type="ECO:0000256" key="1">
    <source>
        <dbReference type="ARBA" id="ARBA00004651"/>
    </source>
</evidence>
<dbReference type="Proteomes" id="UP001164390">
    <property type="component" value="Chromosome"/>
</dbReference>
<evidence type="ECO:0000256" key="5">
    <source>
        <dbReference type="ARBA" id="ARBA00023136"/>
    </source>
</evidence>
<evidence type="ECO:0000256" key="4">
    <source>
        <dbReference type="ARBA" id="ARBA00022989"/>
    </source>
</evidence>
<feature type="transmembrane region" description="Helical" evidence="6">
    <location>
        <begin position="112"/>
        <end position="133"/>
    </location>
</feature>